<evidence type="ECO:0000256" key="1">
    <source>
        <dbReference type="SAM" id="MobiDB-lite"/>
    </source>
</evidence>
<protein>
    <submittedName>
        <fullName evidence="2">Uncharacterized protein</fullName>
    </submittedName>
</protein>
<keyword evidence="3" id="KW-1185">Reference proteome</keyword>
<proteinExistence type="predicted"/>
<dbReference type="Proteomes" id="UP001163828">
    <property type="component" value="Unassembled WGS sequence"/>
</dbReference>
<organism evidence="2 3">
    <name type="scientific">Lentinula boryana</name>
    <dbReference type="NCBI Taxonomy" id="40481"/>
    <lineage>
        <taxon>Eukaryota</taxon>
        <taxon>Fungi</taxon>
        <taxon>Dikarya</taxon>
        <taxon>Basidiomycota</taxon>
        <taxon>Agaricomycotina</taxon>
        <taxon>Agaricomycetes</taxon>
        <taxon>Agaricomycetidae</taxon>
        <taxon>Agaricales</taxon>
        <taxon>Marasmiineae</taxon>
        <taxon>Omphalotaceae</taxon>
        <taxon>Lentinula</taxon>
    </lineage>
</organism>
<dbReference type="EMBL" id="MU790929">
    <property type="protein sequence ID" value="KAJ3991921.1"/>
    <property type="molecule type" value="Genomic_DNA"/>
</dbReference>
<sequence length="299" mass="33558">MFPGGIVEKLPVERLPVDARMEKVESVREERKEDPETLYLGVPLDTQPAVHWHRNGRENILVFTQADVDNDAEQKAPPSPAILSMVCCLRSDGFWLMSDGGFSMTSIFKNITDVELSAIGVVPDATTFPETRIFADDWPTVQENIAKLQALPALQGVGYKGMNILAAKSKLDPAIEADEDDRQVLKQWPRKSELVENALDALSADDPLKFKICPLPAYDYHCALIDPFWYRKYLENAVVELRFSMSHWPISNSSNTFRANIVDILVLCPPPPVIVSPRKRKVQSYHPSSPTKKRAVSSK</sequence>
<feature type="region of interest" description="Disordered" evidence="1">
    <location>
        <begin position="278"/>
        <end position="299"/>
    </location>
</feature>
<evidence type="ECO:0000313" key="3">
    <source>
        <dbReference type="Proteomes" id="UP001163828"/>
    </source>
</evidence>
<gene>
    <name evidence="2" type="ORF">F5050DRAFT_1862428</name>
</gene>
<reference evidence="2" key="1">
    <citation type="submission" date="2022-08" db="EMBL/GenBank/DDBJ databases">
        <authorList>
            <consortium name="DOE Joint Genome Institute"/>
            <person name="Min B."/>
            <person name="Riley R."/>
            <person name="Sierra-Patev S."/>
            <person name="Naranjo-Ortiz M."/>
            <person name="Looney B."/>
            <person name="Konkel Z."/>
            <person name="Slot J.C."/>
            <person name="Sakamoto Y."/>
            <person name="Steenwyk J.L."/>
            <person name="Rokas A."/>
            <person name="Carro J."/>
            <person name="Camarero S."/>
            <person name="Ferreira P."/>
            <person name="Molpeceres G."/>
            <person name="Ruiz-Duenas F.J."/>
            <person name="Serrano A."/>
            <person name="Henrissat B."/>
            <person name="Drula E."/>
            <person name="Hughes K.W."/>
            <person name="Mata J.L."/>
            <person name="Ishikawa N.K."/>
            <person name="Vargas-Isla R."/>
            <person name="Ushijima S."/>
            <person name="Smith C.A."/>
            <person name="Ahrendt S."/>
            <person name="Andreopoulos W."/>
            <person name="He G."/>
            <person name="Labutti K."/>
            <person name="Lipzen A."/>
            <person name="Ng V."/>
            <person name="Sandor L."/>
            <person name="Barry K."/>
            <person name="Martinez A.T."/>
            <person name="Xiao Y."/>
            <person name="Gibbons J.G."/>
            <person name="Terashima K."/>
            <person name="Hibbett D.S."/>
            <person name="Grigoriev I.V."/>
        </authorList>
    </citation>
    <scope>NUCLEOTIDE SEQUENCE</scope>
    <source>
        <strain evidence="2">TFB10827</strain>
    </source>
</reference>
<evidence type="ECO:0000313" key="2">
    <source>
        <dbReference type="EMBL" id="KAJ3991921.1"/>
    </source>
</evidence>
<accession>A0ABQ8Q2H1</accession>
<comment type="caution">
    <text evidence="2">The sequence shown here is derived from an EMBL/GenBank/DDBJ whole genome shotgun (WGS) entry which is preliminary data.</text>
</comment>
<name>A0ABQ8Q2H1_9AGAR</name>